<dbReference type="Proteomes" id="UP000823749">
    <property type="component" value="Chromosome 2"/>
</dbReference>
<evidence type="ECO:0000313" key="2">
    <source>
        <dbReference type="EMBL" id="KAG5561597.1"/>
    </source>
</evidence>
<organism evidence="2 3">
    <name type="scientific">Rhododendron griersonianum</name>
    <dbReference type="NCBI Taxonomy" id="479676"/>
    <lineage>
        <taxon>Eukaryota</taxon>
        <taxon>Viridiplantae</taxon>
        <taxon>Streptophyta</taxon>
        <taxon>Embryophyta</taxon>
        <taxon>Tracheophyta</taxon>
        <taxon>Spermatophyta</taxon>
        <taxon>Magnoliopsida</taxon>
        <taxon>eudicotyledons</taxon>
        <taxon>Gunneridae</taxon>
        <taxon>Pentapetalae</taxon>
        <taxon>asterids</taxon>
        <taxon>Ericales</taxon>
        <taxon>Ericaceae</taxon>
        <taxon>Ericoideae</taxon>
        <taxon>Rhodoreae</taxon>
        <taxon>Rhododendron</taxon>
    </lineage>
</organism>
<name>A0AAV6LC52_9ERIC</name>
<dbReference type="SUPFAM" id="SSF53098">
    <property type="entry name" value="Ribonuclease H-like"/>
    <property type="match status" value="1"/>
</dbReference>
<sequence>MDGGLHYGLTVANAVDLRVPAAEAYGARELRNAGLAVLARQVLGEDVVKPRSVTMSKWDSNIFTLIRCSMLALMLLFLFEIGRSLNAAGS</sequence>
<reference evidence="2" key="1">
    <citation type="submission" date="2020-08" db="EMBL/GenBank/DDBJ databases">
        <title>Plant Genome Project.</title>
        <authorList>
            <person name="Zhang R.-G."/>
        </authorList>
    </citation>
    <scope>NUCLEOTIDE SEQUENCE</scope>
    <source>
        <strain evidence="2">WSP0</strain>
        <tissue evidence="2">Leaf</tissue>
    </source>
</reference>
<keyword evidence="3" id="KW-1185">Reference proteome</keyword>
<protein>
    <recommendedName>
        <fullName evidence="4">3'-5' exonuclease domain-containing protein</fullName>
    </recommendedName>
</protein>
<evidence type="ECO:0000313" key="3">
    <source>
        <dbReference type="Proteomes" id="UP000823749"/>
    </source>
</evidence>
<evidence type="ECO:0000256" key="1">
    <source>
        <dbReference type="SAM" id="Phobius"/>
    </source>
</evidence>
<dbReference type="GO" id="GO:0003676">
    <property type="term" value="F:nucleic acid binding"/>
    <property type="evidence" value="ECO:0007669"/>
    <property type="project" value="InterPro"/>
</dbReference>
<keyword evidence="1" id="KW-0812">Transmembrane</keyword>
<dbReference type="InterPro" id="IPR012337">
    <property type="entry name" value="RNaseH-like_sf"/>
</dbReference>
<accession>A0AAV6LC52</accession>
<comment type="caution">
    <text evidence="2">The sequence shown here is derived from an EMBL/GenBank/DDBJ whole genome shotgun (WGS) entry which is preliminary data.</text>
</comment>
<dbReference type="Gene3D" id="3.30.420.10">
    <property type="entry name" value="Ribonuclease H-like superfamily/Ribonuclease H"/>
    <property type="match status" value="1"/>
</dbReference>
<dbReference type="AlphaFoldDB" id="A0AAV6LC52"/>
<evidence type="ECO:0008006" key="4">
    <source>
        <dbReference type="Google" id="ProtNLM"/>
    </source>
</evidence>
<proteinExistence type="predicted"/>
<keyword evidence="1" id="KW-0472">Membrane</keyword>
<dbReference type="InterPro" id="IPR036397">
    <property type="entry name" value="RNaseH_sf"/>
</dbReference>
<dbReference type="EMBL" id="JACTNZ010000002">
    <property type="protein sequence ID" value="KAG5561597.1"/>
    <property type="molecule type" value="Genomic_DNA"/>
</dbReference>
<feature type="transmembrane region" description="Helical" evidence="1">
    <location>
        <begin position="62"/>
        <end position="81"/>
    </location>
</feature>
<keyword evidence="1" id="KW-1133">Transmembrane helix</keyword>
<gene>
    <name evidence="2" type="ORF">RHGRI_004595</name>
</gene>